<feature type="transmembrane region" description="Helical" evidence="1">
    <location>
        <begin position="319"/>
        <end position="336"/>
    </location>
</feature>
<dbReference type="RefSeq" id="WP_073283700.1">
    <property type="nucleotide sequence ID" value="NZ_FRCP01000006.1"/>
</dbReference>
<feature type="transmembrane region" description="Helical" evidence="1">
    <location>
        <begin position="348"/>
        <end position="370"/>
    </location>
</feature>
<feature type="transmembrane region" description="Helical" evidence="1">
    <location>
        <begin position="104"/>
        <end position="135"/>
    </location>
</feature>
<dbReference type="Pfam" id="PF13687">
    <property type="entry name" value="DUF4153"/>
    <property type="match status" value="1"/>
</dbReference>
<feature type="transmembrane region" description="Helical" evidence="1">
    <location>
        <begin position="64"/>
        <end position="83"/>
    </location>
</feature>
<feature type="transmembrane region" description="Helical" evidence="1">
    <location>
        <begin position="147"/>
        <end position="171"/>
    </location>
</feature>
<feature type="transmembrane region" description="Helical" evidence="1">
    <location>
        <begin position="409"/>
        <end position="427"/>
    </location>
</feature>
<evidence type="ECO:0000313" key="2">
    <source>
        <dbReference type="EMBL" id="SHM13717.1"/>
    </source>
</evidence>
<feature type="transmembrane region" description="Helical" evidence="1">
    <location>
        <begin position="275"/>
        <end position="299"/>
    </location>
</feature>
<dbReference type="OrthoDB" id="9767931at2"/>
<feature type="transmembrane region" description="Helical" evidence="1">
    <location>
        <begin position="382"/>
        <end position="402"/>
    </location>
</feature>
<feature type="transmembrane region" description="Helical" evidence="1">
    <location>
        <begin position="232"/>
        <end position="254"/>
    </location>
</feature>
<accession>A0A1M7GCQ1</accession>
<dbReference type="STRING" id="1120996.SAMN02746066_00971"/>
<organism evidence="2 3">
    <name type="scientific">Anaerosporobacter mobilis DSM 15930</name>
    <dbReference type="NCBI Taxonomy" id="1120996"/>
    <lineage>
        <taxon>Bacteria</taxon>
        <taxon>Bacillati</taxon>
        <taxon>Bacillota</taxon>
        <taxon>Clostridia</taxon>
        <taxon>Lachnospirales</taxon>
        <taxon>Lachnospiraceae</taxon>
        <taxon>Anaerosporobacter</taxon>
    </lineage>
</organism>
<keyword evidence="3" id="KW-1185">Reference proteome</keyword>
<evidence type="ECO:0000256" key="1">
    <source>
        <dbReference type="SAM" id="Phobius"/>
    </source>
</evidence>
<name>A0A1M7GCQ1_9FIRM</name>
<protein>
    <submittedName>
        <fullName evidence="2">Uncharacterized protein</fullName>
    </submittedName>
</protein>
<dbReference type="EMBL" id="FRCP01000006">
    <property type="protein sequence ID" value="SHM13717.1"/>
    <property type="molecule type" value="Genomic_DNA"/>
</dbReference>
<reference evidence="2 3" key="1">
    <citation type="submission" date="2016-11" db="EMBL/GenBank/DDBJ databases">
        <authorList>
            <person name="Jaros S."/>
            <person name="Januszkiewicz K."/>
            <person name="Wedrychowicz H."/>
        </authorList>
    </citation>
    <scope>NUCLEOTIDE SEQUENCE [LARGE SCALE GENOMIC DNA]</scope>
    <source>
        <strain evidence="2 3">DSM 15930</strain>
    </source>
</reference>
<evidence type="ECO:0000313" key="3">
    <source>
        <dbReference type="Proteomes" id="UP000184038"/>
    </source>
</evidence>
<sequence>MDMQSEGNKVSIEAKDLWQQEALRRSEEQKKRIEKLNSIAAEAGKYLVGAILLGLLFYFCFYDFYINIAGFVYPLFLVGLYAITWKTMKSQGILFNKHCAGYVACSFLLAISTVLTTNFLIIFLNTVGIIILYLITLCRCYLADKVMGIQGFIMTIGRCVSGTFVCSRYFFKHSKGKIRFKRGNFEKSKSITLGIVLATVFLGVVLPLLSQADAVFGNILRFPFQAINITNGYQIIRGACFIFIPAILFYGLICSCYIRYMETEEKQYRLWKPDAILIMTGIIAVTYILFCSIQIVYLFGGLFELPEGITYAEYARQGFLQLLWVAVINIGLVLLLKIKCMPSKILNHILLVLSICTVVMIISSAYRMILYVKVYDLTRLRFLVLWFLIFLVFVVGQMMYYVYHSKFRIGKWLFTTALVAYMILSFGRMDYVIAKYNINANEYMTSDNFRYLTYLSLDATPAIAELSEDRLLVDQEDNEYDYGYEEDSKENYELYFQWIVNEYNSSIRGFNISNYIAYQSALDKLAELK</sequence>
<keyword evidence="1" id="KW-0812">Transmembrane</keyword>
<proteinExistence type="predicted"/>
<feature type="transmembrane region" description="Helical" evidence="1">
    <location>
        <begin position="191"/>
        <end position="212"/>
    </location>
</feature>
<gene>
    <name evidence="2" type="ORF">SAMN02746066_00971</name>
</gene>
<dbReference type="AlphaFoldDB" id="A0A1M7GCQ1"/>
<dbReference type="Proteomes" id="UP000184038">
    <property type="component" value="Unassembled WGS sequence"/>
</dbReference>
<dbReference type="InterPro" id="IPR025291">
    <property type="entry name" value="DUF4153"/>
</dbReference>
<feature type="transmembrane region" description="Helical" evidence="1">
    <location>
        <begin position="39"/>
        <end position="58"/>
    </location>
</feature>
<keyword evidence="1" id="KW-1133">Transmembrane helix</keyword>
<keyword evidence="1" id="KW-0472">Membrane</keyword>